<feature type="region of interest" description="Disordered" evidence="2">
    <location>
        <begin position="124"/>
        <end position="188"/>
    </location>
</feature>
<feature type="compositionally biased region" description="Basic and acidic residues" evidence="2">
    <location>
        <begin position="138"/>
        <end position="162"/>
    </location>
</feature>
<dbReference type="SMART" id="SM00240">
    <property type="entry name" value="FHA"/>
    <property type="match status" value="1"/>
</dbReference>
<dbReference type="SUPFAM" id="SSF49879">
    <property type="entry name" value="SMAD/FHA domain"/>
    <property type="match status" value="1"/>
</dbReference>
<evidence type="ECO:0000313" key="4">
    <source>
        <dbReference type="EMBL" id="BDZ40770.1"/>
    </source>
</evidence>
<proteinExistence type="predicted"/>
<dbReference type="Gene3D" id="2.60.200.20">
    <property type="match status" value="1"/>
</dbReference>
<dbReference type="EMBL" id="AP027729">
    <property type="protein sequence ID" value="BDZ40770.1"/>
    <property type="molecule type" value="Genomic_DNA"/>
</dbReference>
<feature type="region of interest" description="Disordered" evidence="2">
    <location>
        <begin position="33"/>
        <end position="57"/>
    </location>
</feature>
<evidence type="ECO:0000313" key="5">
    <source>
        <dbReference type="Proteomes" id="UP001321475"/>
    </source>
</evidence>
<dbReference type="InterPro" id="IPR000253">
    <property type="entry name" value="FHA_dom"/>
</dbReference>
<dbReference type="PANTHER" id="PTHR23308">
    <property type="entry name" value="NUCLEAR INHIBITOR OF PROTEIN PHOSPHATASE-1"/>
    <property type="match status" value="1"/>
</dbReference>
<reference evidence="5" key="1">
    <citation type="journal article" date="2019" name="Int. J. Syst. Evol. Microbiol.">
        <title>The Global Catalogue of Microorganisms (GCM) 10K type strain sequencing project: providing services to taxonomists for standard genome sequencing and annotation.</title>
        <authorList>
            <consortium name="The Broad Institute Genomics Platform"/>
            <consortium name="The Broad Institute Genome Sequencing Center for Infectious Disease"/>
            <person name="Wu L."/>
            <person name="Ma J."/>
        </authorList>
    </citation>
    <scope>NUCLEOTIDE SEQUENCE [LARGE SCALE GENOMIC DNA]</scope>
    <source>
        <strain evidence="5">NBRC 108565</strain>
    </source>
</reference>
<evidence type="ECO:0000259" key="3">
    <source>
        <dbReference type="PROSITE" id="PS50006"/>
    </source>
</evidence>
<dbReference type="Proteomes" id="UP001321475">
    <property type="component" value="Chromosome"/>
</dbReference>
<gene>
    <name evidence="4" type="ORF">GCM10025865_00690</name>
</gene>
<keyword evidence="5" id="KW-1185">Reference proteome</keyword>
<dbReference type="PROSITE" id="PS50006">
    <property type="entry name" value="FHA_DOMAIN"/>
    <property type="match status" value="1"/>
</dbReference>
<evidence type="ECO:0000256" key="1">
    <source>
        <dbReference type="ARBA" id="ARBA00022553"/>
    </source>
</evidence>
<dbReference type="InterPro" id="IPR050923">
    <property type="entry name" value="Cell_Proc_Reg/RNA_Proc"/>
</dbReference>
<keyword evidence="1" id="KW-0597">Phosphoprotein</keyword>
<evidence type="ECO:0000256" key="2">
    <source>
        <dbReference type="SAM" id="MobiDB-lite"/>
    </source>
</evidence>
<dbReference type="InterPro" id="IPR008984">
    <property type="entry name" value="SMAD_FHA_dom_sf"/>
</dbReference>
<protein>
    <recommendedName>
        <fullName evidence="3">FHA domain-containing protein</fullName>
    </recommendedName>
</protein>
<dbReference type="CDD" id="cd00060">
    <property type="entry name" value="FHA"/>
    <property type="match status" value="1"/>
</dbReference>
<feature type="domain" description="FHA" evidence="3">
    <location>
        <begin position="228"/>
        <end position="278"/>
    </location>
</feature>
<name>A0ABN6XAG4_9CELL</name>
<dbReference type="Pfam" id="PF00498">
    <property type="entry name" value="FHA"/>
    <property type="match status" value="1"/>
</dbReference>
<sequence length="322" mass="35999">MSRRPRVHLDRLLRHVRSPDDCGAAVRDPCRRPRGERALGRRSRRRSSDGVDGLPELRDDCRTRGSVLRELWLRLHDGNGAGPVRQGQRPRSERSERCSRCCRYCRCCGFGGCSKVPGILRVAREARRTGRTRRSTRRRDDASPEGRELGERSTRTSTERSRGSGSQRLSASTHLPESTSLSAPSPPATEPWVIEVWIDPGWYAEQQAVDPMPSAGPPDLVVARERSVLVGRRSASRRIEPLVDCGADTAVSRRHCQLTTDGRRWWVEDLQSSNGTYVGTAGAPLPESAIEPGQRRELSDGDRIYVGAWTRLVIRRALPGEL</sequence>
<organism evidence="4 5">
    <name type="scientific">Paraoerskovia sediminicola</name>
    <dbReference type="NCBI Taxonomy" id="1138587"/>
    <lineage>
        <taxon>Bacteria</taxon>
        <taxon>Bacillati</taxon>
        <taxon>Actinomycetota</taxon>
        <taxon>Actinomycetes</taxon>
        <taxon>Micrococcales</taxon>
        <taxon>Cellulomonadaceae</taxon>
        <taxon>Paraoerskovia</taxon>
    </lineage>
</organism>
<accession>A0ABN6XAG4</accession>